<dbReference type="PROSITE" id="PS50297">
    <property type="entry name" value="ANK_REP_REGION"/>
    <property type="match status" value="2"/>
</dbReference>
<feature type="repeat" description="ANK" evidence="3">
    <location>
        <begin position="37"/>
        <end position="69"/>
    </location>
</feature>
<keyword evidence="2 3" id="KW-0040">ANK repeat</keyword>
<evidence type="ECO:0000256" key="3">
    <source>
        <dbReference type="PROSITE-ProRule" id="PRU00023"/>
    </source>
</evidence>
<dbReference type="Pfam" id="PF00023">
    <property type="entry name" value="Ank"/>
    <property type="match status" value="1"/>
</dbReference>
<reference evidence="4 5" key="1">
    <citation type="submission" date="2022-03" db="EMBL/GenBank/DDBJ databases">
        <authorList>
            <person name="Jo J.-H."/>
            <person name="Im W.-T."/>
        </authorList>
    </citation>
    <scope>NUCLEOTIDE SEQUENCE [LARGE SCALE GENOMIC DNA]</scope>
    <source>
        <strain evidence="4 5">MA9</strain>
    </source>
</reference>
<dbReference type="InterPro" id="IPR002110">
    <property type="entry name" value="Ankyrin_rpt"/>
</dbReference>
<name>A0ABS9UAY0_9BACL</name>
<feature type="repeat" description="ANK" evidence="3">
    <location>
        <begin position="110"/>
        <end position="143"/>
    </location>
</feature>
<keyword evidence="5" id="KW-1185">Reference proteome</keyword>
<organism evidence="4 5">
    <name type="scientific">Solibacillus palustris</name>
    <dbReference type="NCBI Taxonomy" id="2908203"/>
    <lineage>
        <taxon>Bacteria</taxon>
        <taxon>Bacillati</taxon>
        <taxon>Bacillota</taxon>
        <taxon>Bacilli</taxon>
        <taxon>Bacillales</taxon>
        <taxon>Caryophanaceae</taxon>
        <taxon>Solibacillus</taxon>
    </lineage>
</organism>
<evidence type="ECO:0000313" key="5">
    <source>
        <dbReference type="Proteomes" id="UP001316087"/>
    </source>
</evidence>
<dbReference type="Pfam" id="PF12796">
    <property type="entry name" value="Ank_2"/>
    <property type="match status" value="1"/>
</dbReference>
<keyword evidence="1" id="KW-0677">Repeat</keyword>
<dbReference type="RefSeq" id="WP_241368536.1">
    <property type="nucleotide sequence ID" value="NZ_JAKZFC010000001.1"/>
</dbReference>
<dbReference type="Proteomes" id="UP001316087">
    <property type="component" value="Unassembled WGS sequence"/>
</dbReference>
<dbReference type="SUPFAM" id="SSF48403">
    <property type="entry name" value="Ankyrin repeat"/>
    <property type="match status" value="1"/>
</dbReference>
<evidence type="ECO:0000256" key="2">
    <source>
        <dbReference type="ARBA" id="ARBA00023043"/>
    </source>
</evidence>
<comment type="caution">
    <text evidence="4">The sequence shown here is derived from an EMBL/GenBank/DDBJ whole genome shotgun (WGS) entry which is preliminary data.</text>
</comment>
<evidence type="ECO:0000313" key="4">
    <source>
        <dbReference type="EMBL" id="MCH7321511.1"/>
    </source>
</evidence>
<feature type="repeat" description="ANK" evidence="3">
    <location>
        <begin position="76"/>
        <end position="109"/>
    </location>
</feature>
<dbReference type="InterPro" id="IPR036770">
    <property type="entry name" value="Ankyrin_rpt-contain_sf"/>
</dbReference>
<protein>
    <submittedName>
        <fullName evidence="4">Ankyrin repeat domain-containing protein</fullName>
    </submittedName>
</protein>
<dbReference type="EMBL" id="JAKZFC010000001">
    <property type="protein sequence ID" value="MCH7321511.1"/>
    <property type="molecule type" value="Genomic_DNA"/>
</dbReference>
<dbReference type="PANTHER" id="PTHR24198">
    <property type="entry name" value="ANKYRIN REPEAT AND PROTEIN KINASE DOMAIN-CONTAINING PROTEIN"/>
    <property type="match status" value="1"/>
</dbReference>
<sequence length="171" mass="18409">MNSNVKDIFQSIESNDVEALNKALISNPSLSNKENEQGLTPLGFAAHFGNKNIVQVLINYNADINAVSHSKIEYIPSNTALHAAIAGARNLEVIELLLNNQANTNIFDSNGHTALHTAVFHDDNIELINLLIKHGASVQAVADGGKTALELAIELGNNQVAEKLRHVIETA</sequence>
<accession>A0ABS9UAY0</accession>
<gene>
    <name evidence="4" type="ORF">LZ480_06350</name>
</gene>
<dbReference type="PRINTS" id="PR01415">
    <property type="entry name" value="ANKYRIN"/>
</dbReference>
<dbReference type="SMART" id="SM00248">
    <property type="entry name" value="ANK"/>
    <property type="match status" value="3"/>
</dbReference>
<dbReference type="Gene3D" id="1.25.40.20">
    <property type="entry name" value="Ankyrin repeat-containing domain"/>
    <property type="match status" value="1"/>
</dbReference>
<evidence type="ECO:0000256" key="1">
    <source>
        <dbReference type="ARBA" id="ARBA00022737"/>
    </source>
</evidence>
<dbReference type="PROSITE" id="PS50088">
    <property type="entry name" value="ANK_REPEAT"/>
    <property type="match status" value="3"/>
</dbReference>
<proteinExistence type="predicted"/>
<dbReference type="PANTHER" id="PTHR24198:SF165">
    <property type="entry name" value="ANKYRIN REPEAT-CONTAINING PROTEIN-RELATED"/>
    <property type="match status" value="1"/>
</dbReference>